<proteinExistence type="predicted"/>
<reference evidence="3" key="1">
    <citation type="submission" date="2023-03" db="EMBL/GenBank/DDBJ databases">
        <title>Actinoallomurus iriomotensis NBRC 103684.</title>
        <authorList>
            <person name="Ichikawa N."/>
            <person name="Sato H."/>
            <person name="Tonouchi N."/>
        </authorList>
    </citation>
    <scope>NUCLEOTIDE SEQUENCE</scope>
    <source>
        <strain evidence="3">NBRC 103684</strain>
    </source>
</reference>
<dbReference type="EMBL" id="BSTK01000002">
    <property type="protein sequence ID" value="GLY83739.1"/>
    <property type="molecule type" value="Genomic_DNA"/>
</dbReference>
<evidence type="ECO:0000313" key="4">
    <source>
        <dbReference type="Proteomes" id="UP001165074"/>
    </source>
</evidence>
<keyword evidence="2" id="KW-0812">Transmembrane</keyword>
<gene>
    <name evidence="3" type="ORF">Airi02_016680</name>
</gene>
<accession>A0A9W6VXY2</accession>
<sequence>MSMPPGPPGPQGPWQGPPPQGPPPQGPPHQGPMPQGPLPQGPPPQGPPPGPPGAYQGPPGPQGFPGPQAPWAGPGAPPYGMPPRRNKRARIIVAVAAPIVILLLIVVANLLPNTSAPTGEWKAGQCVSPAGQVGDQEGKAFHRVGCDASDAAAKITKMTSAGLTGLEPTDCPDDTDAMVKVDQSGGHLDLTHNVACIRNINAPHPGDVGQGGGLFRAGDCISDPAASSHLKEVPCAQSHWGTVVRWADSASACPQGADYDAVRTLGGSRALCVRRASGQTS</sequence>
<comment type="caution">
    <text evidence="3">The sequence shown here is derived from an EMBL/GenBank/DDBJ whole genome shotgun (WGS) entry which is preliminary data.</text>
</comment>
<feature type="transmembrane region" description="Helical" evidence="2">
    <location>
        <begin position="91"/>
        <end position="111"/>
    </location>
</feature>
<name>A0A9W6VXY2_9ACTN</name>
<feature type="region of interest" description="Disordered" evidence="1">
    <location>
        <begin position="1"/>
        <end position="82"/>
    </location>
</feature>
<evidence type="ECO:0000256" key="1">
    <source>
        <dbReference type="SAM" id="MobiDB-lite"/>
    </source>
</evidence>
<dbReference type="Proteomes" id="UP001165074">
    <property type="component" value="Unassembled WGS sequence"/>
</dbReference>
<protein>
    <submittedName>
        <fullName evidence="3">Uncharacterized protein</fullName>
    </submittedName>
</protein>
<dbReference type="AlphaFoldDB" id="A0A9W6VXY2"/>
<dbReference type="SUPFAM" id="SSF81995">
    <property type="entry name" value="beta-sandwich domain of Sec23/24"/>
    <property type="match status" value="1"/>
</dbReference>
<evidence type="ECO:0000256" key="2">
    <source>
        <dbReference type="SAM" id="Phobius"/>
    </source>
</evidence>
<organism evidence="3 4">
    <name type="scientific">Actinoallomurus iriomotensis</name>
    <dbReference type="NCBI Taxonomy" id="478107"/>
    <lineage>
        <taxon>Bacteria</taxon>
        <taxon>Bacillati</taxon>
        <taxon>Actinomycetota</taxon>
        <taxon>Actinomycetes</taxon>
        <taxon>Streptosporangiales</taxon>
        <taxon>Thermomonosporaceae</taxon>
        <taxon>Actinoallomurus</taxon>
    </lineage>
</organism>
<evidence type="ECO:0000313" key="3">
    <source>
        <dbReference type="EMBL" id="GLY83739.1"/>
    </source>
</evidence>
<keyword evidence="2" id="KW-0472">Membrane</keyword>
<keyword evidence="4" id="KW-1185">Reference proteome</keyword>
<feature type="compositionally biased region" description="Pro residues" evidence="1">
    <location>
        <begin position="1"/>
        <end position="68"/>
    </location>
</feature>
<keyword evidence="2" id="KW-1133">Transmembrane helix</keyword>